<evidence type="ECO:0000313" key="2">
    <source>
        <dbReference type="Proteomes" id="UP000246464"/>
    </source>
</evidence>
<feature type="non-terminal residue" evidence="1">
    <location>
        <position position="52"/>
    </location>
</feature>
<protein>
    <submittedName>
        <fullName evidence="1">Uncharacterized protein</fullName>
    </submittedName>
</protein>
<keyword evidence="2" id="KW-1185">Reference proteome</keyword>
<dbReference type="Proteomes" id="UP000246464">
    <property type="component" value="Chromosome 8"/>
</dbReference>
<organism evidence="1 2">
    <name type="scientific">Scophthalmus maximus</name>
    <name type="common">Turbot</name>
    <name type="synonym">Psetta maxima</name>
    <dbReference type="NCBI Taxonomy" id="52904"/>
    <lineage>
        <taxon>Eukaryota</taxon>
        <taxon>Metazoa</taxon>
        <taxon>Chordata</taxon>
        <taxon>Craniata</taxon>
        <taxon>Vertebrata</taxon>
        <taxon>Euteleostomi</taxon>
        <taxon>Actinopterygii</taxon>
        <taxon>Neopterygii</taxon>
        <taxon>Teleostei</taxon>
        <taxon>Neoteleostei</taxon>
        <taxon>Acanthomorphata</taxon>
        <taxon>Carangaria</taxon>
        <taxon>Pleuronectiformes</taxon>
        <taxon>Pleuronectoidei</taxon>
        <taxon>Scophthalmidae</taxon>
        <taxon>Scophthalmus</taxon>
    </lineage>
</organism>
<name>A0A2U9BNV7_SCOMX</name>
<gene>
    <name evidence="1" type="ORF">SMAX5B_007448</name>
</gene>
<dbReference type="AlphaFoldDB" id="A0A2U9BNV7"/>
<reference evidence="1 2" key="1">
    <citation type="submission" date="2017-12" db="EMBL/GenBank/DDBJ databases">
        <title>Integrating genomic resources of turbot (Scophthalmus maximus) in depth evaluation of genetic and physical mapping variation across individuals.</title>
        <authorList>
            <person name="Martinez P."/>
        </authorList>
    </citation>
    <scope>NUCLEOTIDE SEQUENCE [LARGE SCALE GENOMIC DNA]</scope>
</reference>
<proteinExistence type="predicted"/>
<sequence>KALCGACNRLLQQRNVCVCNICMRVDVFTVFLQPLSADMRHSFALSVAGPQS</sequence>
<accession>A0A2U9BNV7</accession>
<evidence type="ECO:0000313" key="1">
    <source>
        <dbReference type="EMBL" id="AWP05824.1"/>
    </source>
</evidence>
<feature type="non-terminal residue" evidence="1">
    <location>
        <position position="1"/>
    </location>
</feature>
<dbReference type="EMBL" id="CP026250">
    <property type="protein sequence ID" value="AWP05824.1"/>
    <property type="molecule type" value="Genomic_DNA"/>
</dbReference>